<protein>
    <recommendedName>
        <fullName evidence="4">Kinesin-like protein</fullName>
    </recommendedName>
</protein>
<dbReference type="PRINTS" id="PR00380">
    <property type="entry name" value="KINESINHEAVY"/>
</dbReference>
<dbReference type="InterPro" id="IPR036961">
    <property type="entry name" value="Kinesin_motor_dom_sf"/>
</dbReference>
<evidence type="ECO:0000256" key="6">
    <source>
        <dbReference type="SAM" id="MobiDB-lite"/>
    </source>
</evidence>
<dbReference type="GeneID" id="33560589"/>
<sequence length="590" mass="65364">MTTPDKVCVAVRIGGKGFQVPAPPKARFWTVSNGDEKLRTLSTNPQNDLSVMSFEAHHLYDIEDSNEQVYEDLMKPKILDVLSSWNSLLVFAYGQSGTGKTYTMSGDVKSTGIIQRSVLEIFAAGSISDANVSIAALELYGGKIRDLLACSAAKQPHSSKYPSRAPTPVATRAPSRASASTGVTRSHQDNDLPMLQVARQINGQEVCPPVFAEITVRTVEEAVRVIAQAKSRRSAAKAGLNDTSSRSHGLVVLNIDRQPVVSAERKDHAERASLVFVDLAGSEPDSGGAKDRVQEGKDIRRSLLALTRCFDQMGKGEKPNYRESPLLFILQSHLTTSMIVWVATIHHNCPGDGRSKDESKATLDRTKDVGQVNIQLRVRLARLRKETTMVTPAAVTPRKDGFQTIPSSVHGGKGTVNALGVPKVWQRQLDTEKALEEERQAVQELSARIEVLSEERKSNAEEVRRLKTQLSDLAAVSDRFKDESTSLRAEFEQRGHDLEELRERNLLLIEDCSKMVDYIKQLEHRVKRRRTSNNEERPDQGDHLASKAATSQPCNPKDSHGQDYIGLNAGVGWIFPGEEELIERYNRRQT</sequence>
<dbReference type="GO" id="GO:0005524">
    <property type="term" value="F:ATP binding"/>
    <property type="evidence" value="ECO:0007669"/>
    <property type="project" value="UniProtKB-UniRule"/>
</dbReference>
<dbReference type="InterPro" id="IPR019821">
    <property type="entry name" value="Kinesin_motor_CS"/>
</dbReference>
<dbReference type="GO" id="GO:0008017">
    <property type="term" value="F:microtubule binding"/>
    <property type="evidence" value="ECO:0007669"/>
    <property type="project" value="InterPro"/>
</dbReference>
<dbReference type="SUPFAM" id="SSF52540">
    <property type="entry name" value="P-loop containing nucleoside triphosphate hydrolases"/>
    <property type="match status" value="1"/>
</dbReference>
<dbReference type="Gene3D" id="3.40.850.10">
    <property type="entry name" value="Kinesin motor domain"/>
    <property type="match status" value="1"/>
</dbReference>
<dbReference type="PROSITE" id="PS00411">
    <property type="entry name" value="KINESIN_MOTOR_1"/>
    <property type="match status" value="1"/>
</dbReference>
<dbReference type="EMBL" id="NBSH01000028">
    <property type="protein sequence ID" value="ORX33286.1"/>
    <property type="molecule type" value="Genomic_DNA"/>
</dbReference>
<proteinExistence type="inferred from homology"/>
<feature type="compositionally biased region" description="Low complexity" evidence="6">
    <location>
        <begin position="170"/>
        <end position="181"/>
    </location>
</feature>
<feature type="binding site" evidence="3">
    <location>
        <begin position="94"/>
        <end position="101"/>
    </location>
    <ligand>
        <name>ATP</name>
        <dbReference type="ChEBI" id="CHEBI:30616"/>
    </ligand>
</feature>
<dbReference type="GO" id="GO:0003777">
    <property type="term" value="F:microtubule motor activity"/>
    <property type="evidence" value="ECO:0007669"/>
    <property type="project" value="InterPro"/>
</dbReference>
<dbReference type="InterPro" id="IPR001752">
    <property type="entry name" value="Kinesin_motor_dom"/>
</dbReference>
<dbReference type="GO" id="GO:0007018">
    <property type="term" value="P:microtubule-based movement"/>
    <property type="evidence" value="ECO:0007669"/>
    <property type="project" value="InterPro"/>
</dbReference>
<dbReference type="SMART" id="SM00129">
    <property type="entry name" value="KISc"/>
    <property type="match status" value="1"/>
</dbReference>
<dbReference type="InParanoid" id="A0A1Y1U6Y9"/>
<keyword evidence="9" id="KW-1185">Reference proteome</keyword>
<keyword evidence="3 4" id="KW-0505">Motor protein</keyword>
<name>A0A1Y1U6Y9_9TREE</name>
<feature type="coiled-coil region" evidence="5">
    <location>
        <begin position="428"/>
        <end position="469"/>
    </location>
</feature>
<feature type="region of interest" description="Disordered" evidence="6">
    <location>
        <begin position="156"/>
        <end position="187"/>
    </location>
</feature>
<accession>A0A1Y1U6Y9</accession>
<keyword evidence="2 3" id="KW-0067">ATP-binding</keyword>
<dbReference type="Pfam" id="PF00225">
    <property type="entry name" value="Kinesin"/>
    <property type="match status" value="1"/>
</dbReference>
<dbReference type="InterPro" id="IPR027640">
    <property type="entry name" value="Kinesin-like_fam"/>
</dbReference>
<evidence type="ECO:0000259" key="7">
    <source>
        <dbReference type="PROSITE" id="PS50067"/>
    </source>
</evidence>
<keyword evidence="4" id="KW-0493">Microtubule</keyword>
<dbReference type="RefSeq" id="XP_021867641.1">
    <property type="nucleotide sequence ID" value="XM_022018780.1"/>
</dbReference>
<keyword evidence="5" id="KW-0175">Coiled coil</keyword>
<evidence type="ECO:0000313" key="9">
    <source>
        <dbReference type="Proteomes" id="UP000193218"/>
    </source>
</evidence>
<reference evidence="8 9" key="1">
    <citation type="submission" date="2017-03" db="EMBL/GenBank/DDBJ databases">
        <title>Widespread Adenine N6-methylation of Active Genes in Fungi.</title>
        <authorList>
            <consortium name="DOE Joint Genome Institute"/>
            <person name="Mondo S.J."/>
            <person name="Dannebaum R.O."/>
            <person name="Kuo R.C."/>
            <person name="Louie K.B."/>
            <person name="Bewick A.J."/>
            <person name="Labutti K."/>
            <person name="Haridas S."/>
            <person name="Kuo A."/>
            <person name="Salamov A."/>
            <person name="Ahrendt S.R."/>
            <person name="Lau R."/>
            <person name="Bowen B.P."/>
            <person name="Lipzen A."/>
            <person name="Sullivan W."/>
            <person name="Andreopoulos W.B."/>
            <person name="Clum A."/>
            <person name="Lindquist E."/>
            <person name="Daum C."/>
            <person name="Northen T.R."/>
            <person name="Ramamoorthy G."/>
            <person name="Schmitz R.J."/>
            <person name="Gryganskyi A."/>
            <person name="Culley D."/>
            <person name="Magnuson J."/>
            <person name="James T.Y."/>
            <person name="O'Malley M.A."/>
            <person name="Stajich J.E."/>
            <person name="Spatafora J.W."/>
            <person name="Visel A."/>
            <person name="Grigoriev I.V."/>
        </authorList>
    </citation>
    <scope>NUCLEOTIDE SEQUENCE [LARGE SCALE GENOMIC DNA]</scope>
    <source>
        <strain evidence="8 9">NRRL Y-17943</strain>
    </source>
</reference>
<evidence type="ECO:0000256" key="4">
    <source>
        <dbReference type="RuleBase" id="RU000394"/>
    </source>
</evidence>
<feature type="domain" description="Kinesin motor" evidence="7">
    <location>
        <begin position="6"/>
        <end position="372"/>
    </location>
</feature>
<dbReference type="InterPro" id="IPR027417">
    <property type="entry name" value="P-loop_NTPase"/>
</dbReference>
<evidence type="ECO:0000256" key="5">
    <source>
        <dbReference type="SAM" id="Coils"/>
    </source>
</evidence>
<dbReference type="GO" id="GO:0005874">
    <property type="term" value="C:microtubule"/>
    <property type="evidence" value="ECO:0007669"/>
    <property type="project" value="UniProtKB-KW"/>
</dbReference>
<dbReference type="PANTHER" id="PTHR24115">
    <property type="entry name" value="KINESIN-RELATED"/>
    <property type="match status" value="1"/>
</dbReference>
<evidence type="ECO:0000313" key="8">
    <source>
        <dbReference type="EMBL" id="ORX33286.1"/>
    </source>
</evidence>
<keyword evidence="1 3" id="KW-0547">Nucleotide-binding</keyword>
<feature type="compositionally biased region" description="Basic and acidic residues" evidence="6">
    <location>
        <begin position="532"/>
        <end position="545"/>
    </location>
</feature>
<dbReference type="AlphaFoldDB" id="A0A1Y1U6Y9"/>
<dbReference type="Proteomes" id="UP000193218">
    <property type="component" value="Unassembled WGS sequence"/>
</dbReference>
<dbReference type="PROSITE" id="PS50067">
    <property type="entry name" value="KINESIN_MOTOR_2"/>
    <property type="match status" value="1"/>
</dbReference>
<dbReference type="OrthoDB" id="3176171at2759"/>
<comment type="caution">
    <text evidence="8">The sequence shown here is derived from an EMBL/GenBank/DDBJ whole genome shotgun (WGS) entry which is preliminary data.</text>
</comment>
<evidence type="ECO:0000256" key="2">
    <source>
        <dbReference type="ARBA" id="ARBA00022840"/>
    </source>
</evidence>
<evidence type="ECO:0000256" key="1">
    <source>
        <dbReference type="ARBA" id="ARBA00022741"/>
    </source>
</evidence>
<evidence type="ECO:0000256" key="3">
    <source>
        <dbReference type="PROSITE-ProRule" id="PRU00283"/>
    </source>
</evidence>
<comment type="similarity">
    <text evidence="3 4">Belongs to the TRAFAC class myosin-kinesin ATPase superfamily. Kinesin family.</text>
</comment>
<organism evidence="8 9">
    <name type="scientific">Kockovaella imperatae</name>
    <dbReference type="NCBI Taxonomy" id="4999"/>
    <lineage>
        <taxon>Eukaryota</taxon>
        <taxon>Fungi</taxon>
        <taxon>Dikarya</taxon>
        <taxon>Basidiomycota</taxon>
        <taxon>Agaricomycotina</taxon>
        <taxon>Tremellomycetes</taxon>
        <taxon>Tremellales</taxon>
        <taxon>Cuniculitremaceae</taxon>
        <taxon>Kockovaella</taxon>
    </lineage>
</organism>
<dbReference type="STRING" id="4999.A0A1Y1U6Y9"/>
<feature type="region of interest" description="Disordered" evidence="6">
    <location>
        <begin position="527"/>
        <end position="562"/>
    </location>
</feature>
<gene>
    <name evidence="8" type="ORF">BD324DRAFT_654265</name>
</gene>